<name>A0A7W7VYV5_KITKI</name>
<organism evidence="1 2">
    <name type="scientific">Kitasatospora kifunensis</name>
    <name type="common">Streptomyces kifunensis</name>
    <dbReference type="NCBI Taxonomy" id="58351"/>
    <lineage>
        <taxon>Bacteria</taxon>
        <taxon>Bacillati</taxon>
        <taxon>Actinomycetota</taxon>
        <taxon>Actinomycetes</taxon>
        <taxon>Kitasatosporales</taxon>
        <taxon>Streptomycetaceae</taxon>
        <taxon>Kitasatospora</taxon>
    </lineage>
</organism>
<comment type="caution">
    <text evidence="1">The sequence shown here is derived from an EMBL/GenBank/DDBJ whole genome shotgun (WGS) entry which is preliminary data.</text>
</comment>
<protein>
    <submittedName>
        <fullName evidence="1">Uncharacterized protein</fullName>
    </submittedName>
</protein>
<dbReference type="AlphaFoldDB" id="A0A7W7VYV5"/>
<sequence>MDHEGVKVLVVTVDPPRAGDPIHTLRKRLRNFEPGVVFTRLPGQTVQASPAHIEMLERRLLTSANQLDVAVGIHGEPVLEVAANGEPIIERWAAAQLKERIRPLSEPPRLVTGERSSAASSSVADMLAGIAPFLGERRTSERYNNEVRHYVSACQEVLGKRLKQLHARHPGSRLQLVLTNTDRPFAAVEVTIKVEGARHVEAEEGAWVAFPKEPDPWGSQTVLTPPVPSFGDMVTPYSGAGLAVNLEGVRRSLPRVRQVREDVTILYSPIDLRPHARRVLEAITLTAADADQPVRVSWTSTGSNVNGVCQGRVTLASRPSSIDLSQLLA</sequence>
<dbReference type="EMBL" id="JACHJV010000002">
    <property type="protein sequence ID" value="MBB4928122.1"/>
    <property type="molecule type" value="Genomic_DNA"/>
</dbReference>
<accession>A0A7W7VYV5</accession>
<proteinExistence type="predicted"/>
<dbReference type="RefSeq" id="WP_184945064.1">
    <property type="nucleotide sequence ID" value="NZ_JACHJV010000002.1"/>
</dbReference>
<evidence type="ECO:0000313" key="1">
    <source>
        <dbReference type="EMBL" id="MBB4928122.1"/>
    </source>
</evidence>
<gene>
    <name evidence="1" type="ORF">FHR34_007217</name>
</gene>
<keyword evidence="2" id="KW-1185">Reference proteome</keyword>
<dbReference type="Proteomes" id="UP000540506">
    <property type="component" value="Unassembled WGS sequence"/>
</dbReference>
<evidence type="ECO:0000313" key="2">
    <source>
        <dbReference type="Proteomes" id="UP000540506"/>
    </source>
</evidence>
<reference evidence="1 2" key="1">
    <citation type="submission" date="2020-08" db="EMBL/GenBank/DDBJ databases">
        <title>Sequencing the genomes of 1000 actinobacteria strains.</title>
        <authorList>
            <person name="Klenk H.-P."/>
        </authorList>
    </citation>
    <scope>NUCLEOTIDE SEQUENCE [LARGE SCALE GENOMIC DNA]</scope>
    <source>
        <strain evidence="1 2">DSM 41654</strain>
    </source>
</reference>